<proteinExistence type="predicted"/>
<sequence>MLPLYFQSNGENLIHGNRIGVEVLISPLEFVTCIK</sequence>
<name>A0A2P2QH35_RHIMU</name>
<reference evidence="1" key="1">
    <citation type="submission" date="2018-02" db="EMBL/GenBank/DDBJ databases">
        <title>Rhizophora mucronata_Transcriptome.</title>
        <authorList>
            <person name="Meera S.P."/>
            <person name="Sreeshan A."/>
            <person name="Augustine A."/>
        </authorList>
    </citation>
    <scope>NUCLEOTIDE SEQUENCE</scope>
    <source>
        <tissue evidence="1">Leaf</tissue>
    </source>
</reference>
<evidence type="ECO:0000313" key="1">
    <source>
        <dbReference type="EMBL" id="MBX66207.1"/>
    </source>
</evidence>
<dbReference type="EMBL" id="GGEC01085723">
    <property type="protein sequence ID" value="MBX66207.1"/>
    <property type="molecule type" value="Transcribed_RNA"/>
</dbReference>
<dbReference type="AlphaFoldDB" id="A0A2P2QH35"/>
<accession>A0A2P2QH35</accession>
<protein>
    <submittedName>
        <fullName evidence="1">Uncharacterized protein</fullName>
    </submittedName>
</protein>
<organism evidence="1">
    <name type="scientific">Rhizophora mucronata</name>
    <name type="common">Asiatic mangrove</name>
    <dbReference type="NCBI Taxonomy" id="61149"/>
    <lineage>
        <taxon>Eukaryota</taxon>
        <taxon>Viridiplantae</taxon>
        <taxon>Streptophyta</taxon>
        <taxon>Embryophyta</taxon>
        <taxon>Tracheophyta</taxon>
        <taxon>Spermatophyta</taxon>
        <taxon>Magnoliopsida</taxon>
        <taxon>eudicotyledons</taxon>
        <taxon>Gunneridae</taxon>
        <taxon>Pentapetalae</taxon>
        <taxon>rosids</taxon>
        <taxon>fabids</taxon>
        <taxon>Malpighiales</taxon>
        <taxon>Rhizophoraceae</taxon>
        <taxon>Rhizophora</taxon>
    </lineage>
</organism>